<dbReference type="EMBL" id="OOIL02006729">
    <property type="protein sequence ID" value="VFR01163.1"/>
    <property type="molecule type" value="Genomic_DNA"/>
</dbReference>
<dbReference type="AlphaFoldDB" id="A0A484NJ72"/>
<dbReference type="PANTHER" id="PTHR43813:SF1">
    <property type="entry name" value="ACYL-ACTIVATING ENZYME 16, CHLOROPLASTIC-RELATED"/>
    <property type="match status" value="1"/>
</dbReference>
<dbReference type="InterPro" id="IPR000873">
    <property type="entry name" value="AMP-dep_synth/lig_dom"/>
</dbReference>
<keyword evidence="6" id="KW-1185">Reference proteome</keyword>
<evidence type="ECO:0000256" key="1">
    <source>
        <dbReference type="ARBA" id="ARBA00004930"/>
    </source>
</evidence>
<keyword evidence="3" id="KW-0472">Membrane</keyword>
<dbReference type="GO" id="GO:0009698">
    <property type="term" value="P:phenylpropanoid metabolic process"/>
    <property type="evidence" value="ECO:0007669"/>
    <property type="project" value="UniProtKB-KW"/>
</dbReference>
<keyword evidence="2" id="KW-0587">Phenylpropanoid metabolism</keyword>
<keyword evidence="3" id="KW-1133">Transmembrane helix</keyword>
<comment type="pathway">
    <text evidence="1">Phytoalexin biosynthesis; 3,4',5-trihydroxystilbene biosynthesis; 3,4',5-trihydroxystilbene from trans-4-coumarate: step 1/2.</text>
</comment>
<name>A0A484NJ72_9ASTE</name>
<dbReference type="Proteomes" id="UP000595140">
    <property type="component" value="Unassembled WGS sequence"/>
</dbReference>
<gene>
    <name evidence="5" type="ORF">CCAM_LOCUS42938</name>
</gene>
<dbReference type="GO" id="GO:0030497">
    <property type="term" value="P:fatty acid elongation"/>
    <property type="evidence" value="ECO:0007669"/>
    <property type="project" value="TreeGrafter"/>
</dbReference>
<proteinExistence type="predicted"/>
<dbReference type="Gene3D" id="3.40.50.12780">
    <property type="entry name" value="N-terminal domain of ligase-like"/>
    <property type="match status" value="1"/>
</dbReference>
<accession>A0A484NJ72</accession>
<organism evidence="5 6">
    <name type="scientific">Cuscuta campestris</name>
    <dbReference type="NCBI Taxonomy" id="132261"/>
    <lineage>
        <taxon>Eukaryota</taxon>
        <taxon>Viridiplantae</taxon>
        <taxon>Streptophyta</taxon>
        <taxon>Embryophyta</taxon>
        <taxon>Tracheophyta</taxon>
        <taxon>Spermatophyta</taxon>
        <taxon>Magnoliopsida</taxon>
        <taxon>eudicotyledons</taxon>
        <taxon>Gunneridae</taxon>
        <taxon>Pentapetalae</taxon>
        <taxon>asterids</taxon>
        <taxon>lamiids</taxon>
        <taxon>Solanales</taxon>
        <taxon>Convolvulaceae</taxon>
        <taxon>Cuscuteae</taxon>
        <taxon>Cuscuta</taxon>
        <taxon>Cuscuta subgen. Grammica</taxon>
        <taxon>Cuscuta sect. Cleistogrammica</taxon>
    </lineage>
</organism>
<dbReference type="UniPathway" id="UPA00372">
    <property type="reaction ID" value="UER00547"/>
</dbReference>
<dbReference type="OrthoDB" id="1700726at2759"/>
<dbReference type="InterPro" id="IPR052987">
    <property type="entry name" value="Chloroplast_AMP-bd_Enzymes"/>
</dbReference>
<evidence type="ECO:0000313" key="6">
    <source>
        <dbReference type="Proteomes" id="UP000595140"/>
    </source>
</evidence>
<dbReference type="GO" id="GO:0009507">
    <property type="term" value="C:chloroplast"/>
    <property type="evidence" value="ECO:0007669"/>
    <property type="project" value="TreeGrafter"/>
</dbReference>
<evidence type="ECO:0000256" key="2">
    <source>
        <dbReference type="ARBA" id="ARBA00023051"/>
    </source>
</evidence>
<dbReference type="PANTHER" id="PTHR43813">
    <property type="entry name" value="ACYL-ACTIVATING ENZYME 16, CHLOROPLASTIC-RELATED"/>
    <property type="match status" value="1"/>
</dbReference>
<dbReference type="InterPro" id="IPR045851">
    <property type="entry name" value="AMP-bd_C_sf"/>
</dbReference>
<dbReference type="InterPro" id="IPR020845">
    <property type="entry name" value="AMP-binding_CS"/>
</dbReference>
<evidence type="ECO:0000313" key="5">
    <source>
        <dbReference type="EMBL" id="VFR01163.1"/>
    </source>
</evidence>
<dbReference type="SUPFAM" id="SSF56801">
    <property type="entry name" value="Acetyl-CoA synthetase-like"/>
    <property type="match status" value="1"/>
</dbReference>
<evidence type="ECO:0000256" key="3">
    <source>
        <dbReference type="SAM" id="Phobius"/>
    </source>
</evidence>
<sequence>MIEFVRLVCKFCTSTFPLSILFFFSLLSLYLVPSSSSSCVGSPALFLAAGLCSPRPRFFIKMNSLQLSFPGSRPPIFRVFSHLTDVEVRSKCSSSVVERNGPLPCSEWKTVPDIWKTSADKFGDFVALVDNYHNPPTSLTYKQLEKEISSFAEGLKVVGLESLEKIALFAENSCRWLVADQGIMTTGAIDVVRGSRSSVEELLQIYTHSESVALVVDNPEMYDRIAKTFSSSVKARFVILLWGGKSGIRSEGTMDGLLPPIYSYAEIINLGNQQSQEAGHKQYAYEPIINSDDVATLVYTSGTSGNPKGVMLTHRNLLHQVKNFPEFVPVVPGDRFLSVLPPWHAYERACEYSSLATGCQQVYTSVKHLKGDLERYQPSYLISVPLIYETLYSAIMKQINTSGSYRKLVALTFLKISYAYKELKRIYEGKCLTQDQKLPSYLVSALDWLWARSVAALLWPLHILANKLLYTKICSKIGISKAGVSGGGSLPMHVDKFFEAIGITVQNGYGLTETSPVLACRWQNSNVIGSIGYPIPYTDIKIVDVETDEVLPHGCKGIVKAKGPQVMKGYYKNPIATKQAVDENGWLNTGDLGWIVPHHSIGRSRNASGVIVLEGRVKDTIVLVSGENVEPSEVEEAAMCSSLIQQIVVIGQDKRRIGAIVVPNKEEVLSAAKKLSIVDSDATEVGKEKTASLLHEELRKWTTGCTFQIGPLLVINEPFTVENGLLTPTMKVKRDKVAYLYREQIDNLYK</sequence>
<dbReference type="InterPro" id="IPR042099">
    <property type="entry name" value="ANL_N_sf"/>
</dbReference>
<feature type="transmembrane region" description="Helical" evidence="3">
    <location>
        <begin position="7"/>
        <end position="32"/>
    </location>
</feature>
<feature type="domain" description="AMP-dependent synthetase/ligase" evidence="4">
    <location>
        <begin position="117"/>
        <end position="571"/>
    </location>
</feature>
<keyword evidence="3" id="KW-0812">Transmembrane</keyword>
<dbReference type="Pfam" id="PF00501">
    <property type="entry name" value="AMP-binding"/>
    <property type="match status" value="1"/>
</dbReference>
<dbReference type="GO" id="GO:0008922">
    <property type="term" value="F:long-chain fatty acid [acyl-carrier-protein] ligase activity"/>
    <property type="evidence" value="ECO:0007669"/>
    <property type="project" value="TreeGrafter"/>
</dbReference>
<dbReference type="PROSITE" id="PS00455">
    <property type="entry name" value="AMP_BINDING"/>
    <property type="match status" value="1"/>
</dbReference>
<dbReference type="Pfam" id="PF23562">
    <property type="entry name" value="AMP-binding_C_3"/>
    <property type="match status" value="1"/>
</dbReference>
<evidence type="ECO:0000259" key="4">
    <source>
        <dbReference type="Pfam" id="PF00501"/>
    </source>
</evidence>
<reference evidence="5 6" key="1">
    <citation type="submission" date="2018-04" db="EMBL/GenBank/DDBJ databases">
        <authorList>
            <person name="Vogel A."/>
        </authorList>
    </citation>
    <scope>NUCLEOTIDE SEQUENCE [LARGE SCALE GENOMIC DNA]</scope>
</reference>
<protein>
    <recommendedName>
        <fullName evidence="4">AMP-dependent synthetase/ligase domain-containing protein</fullName>
    </recommendedName>
</protein>
<dbReference type="Gene3D" id="2.30.38.10">
    <property type="entry name" value="Luciferase, Domain 3"/>
    <property type="match status" value="1"/>
</dbReference>
<dbReference type="Gene3D" id="3.40.50.980">
    <property type="match status" value="1"/>
</dbReference>
<dbReference type="Gene3D" id="3.30.300.30">
    <property type="match status" value="1"/>
</dbReference>